<dbReference type="PROSITE" id="PS51257">
    <property type="entry name" value="PROKAR_LIPOPROTEIN"/>
    <property type="match status" value="1"/>
</dbReference>
<sequence length="220" mass="23883">MRAVKINLYYIYTILTITGLLAGGCKSAKVPLAATPFAPLHERLPPLETAADPGPLALSDGILPEDPLRLLTNELQRNLAEPTDSATYGYVRLVITQAAERRLNRGLQALQMTLLLTPTFLGVPLETYQTDLTAELQISDAQGHLLGTYAGKGRGRARVAMYHGYAQKNAPRLADVLALRDALAHIRPQLDTAAARLRPLLLAHPVDNPTLPTTAARGRR</sequence>
<dbReference type="OrthoDB" id="878909at2"/>
<evidence type="ECO:0000313" key="1">
    <source>
        <dbReference type="EMBL" id="AWM35066.1"/>
    </source>
</evidence>
<protein>
    <submittedName>
        <fullName evidence="1">Uncharacterized protein</fullName>
    </submittedName>
</protein>
<dbReference type="AlphaFoldDB" id="A0A2Z3GUE5"/>
<accession>A0A2Z3GUE5</accession>
<gene>
    <name evidence="1" type="ORF">DDQ68_21230</name>
</gene>
<reference evidence="2" key="1">
    <citation type="submission" date="2018-04" db="EMBL/GenBank/DDBJ databases">
        <title>Complete genome of Antarctic heterotrophic bacterium Hymenobacter nivis.</title>
        <authorList>
            <person name="Terashima M."/>
        </authorList>
    </citation>
    <scope>NUCLEOTIDE SEQUENCE [LARGE SCALE GENOMIC DNA]</scope>
    <source>
        <strain evidence="2">NBRC 111535</strain>
    </source>
</reference>
<proteinExistence type="predicted"/>
<dbReference type="EMBL" id="CP029145">
    <property type="protein sequence ID" value="AWM35066.1"/>
    <property type="molecule type" value="Genomic_DNA"/>
</dbReference>
<keyword evidence="2" id="KW-1185">Reference proteome</keyword>
<dbReference type="KEGG" id="hnv:DDQ68_21230"/>
<evidence type="ECO:0000313" key="2">
    <source>
        <dbReference type="Proteomes" id="UP000245999"/>
    </source>
</evidence>
<dbReference type="Proteomes" id="UP000245999">
    <property type="component" value="Chromosome"/>
</dbReference>
<name>A0A2Z3GUE5_9BACT</name>
<organism evidence="1 2">
    <name type="scientific">Hymenobacter nivis</name>
    <dbReference type="NCBI Taxonomy" id="1850093"/>
    <lineage>
        <taxon>Bacteria</taxon>
        <taxon>Pseudomonadati</taxon>
        <taxon>Bacteroidota</taxon>
        <taxon>Cytophagia</taxon>
        <taxon>Cytophagales</taxon>
        <taxon>Hymenobacteraceae</taxon>
        <taxon>Hymenobacter</taxon>
    </lineage>
</organism>